<dbReference type="PANTHER" id="PTHR47691">
    <property type="entry name" value="REGULATOR-RELATED"/>
    <property type="match status" value="1"/>
</dbReference>
<dbReference type="InterPro" id="IPR011990">
    <property type="entry name" value="TPR-like_helical_dom_sf"/>
</dbReference>
<dbReference type="SUPFAM" id="SSF52540">
    <property type="entry name" value="P-loop containing nucleoside triphosphate hydrolases"/>
    <property type="match status" value="1"/>
</dbReference>
<reference evidence="2" key="1">
    <citation type="journal article" date="2019" name="Int. J. Syst. Evol. Microbiol.">
        <title>The Global Catalogue of Microorganisms (GCM) 10K type strain sequencing project: providing services to taxonomists for standard genome sequencing and annotation.</title>
        <authorList>
            <consortium name="The Broad Institute Genomics Platform"/>
            <consortium name="The Broad Institute Genome Sequencing Center for Infectious Disease"/>
            <person name="Wu L."/>
            <person name="Ma J."/>
        </authorList>
    </citation>
    <scope>NUCLEOTIDE SEQUENCE [LARGE SCALE GENOMIC DNA]</scope>
    <source>
        <strain evidence="2">JCM 18054</strain>
    </source>
</reference>
<gene>
    <name evidence="1" type="ORF">GCM10023214_18870</name>
</gene>
<dbReference type="PANTHER" id="PTHR47691:SF3">
    <property type="entry name" value="HTH-TYPE TRANSCRIPTIONAL REGULATOR RV0890C-RELATED"/>
    <property type="match status" value="1"/>
</dbReference>
<dbReference type="Proteomes" id="UP001500192">
    <property type="component" value="Unassembled WGS sequence"/>
</dbReference>
<dbReference type="Gene3D" id="1.25.40.10">
    <property type="entry name" value="Tetratricopeptide repeat domain"/>
    <property type="match status" value="1"/>
</dbReference>
<evidence type="ECO:0008006" key="3">
    <source>
        <dbReference type="Google" id="ProtNLM"/>
    </source>
</evidence>
<sequence>MGVQNQFGGEAESVVMARDIGEVHFHEVRRGAALCQVPVVPAHYTDNERPLGELDEWFAAGGGPRVAIVRGAPGSGRTTLVNHWVGRHRHDYPDGRFFVRLASGPDGADRERAALRELLLATSHRPEEIPASLDGRAGWWRSWTTGKRVALVIDDALTASQVHSLLPGEGASAVLVTEAGRLTGLLASATATLVDVDPMADSAARELLGRLVGVERIGAEPEAVDRLLARCEGSTIALCVVGALLKEFPDRPIARLADKLAHDERVLRELSRDSSLSVAVVFDAAYERLGEQARRCYQALGAHPGTGEVSVDAVAAVLAEPADDVSDALQELVHARLVSTPEEDRYLMSGLVRRHARTKAVDSDRVLRGFVQHYLTRTVAAAALLMPDRVWHRALLPRVTASGTASSAEQWLDVEGQNVRAAVEVASRLGLLDEVCRFAVALWPYYERGGHTQDMVAVNELGLRAAGARGDDLCRAVLGFQLGFAHLQREDTDRAMAVLREAQDAARRAGSLEAEATAVESLALAHLARGDAEALGLLRRNVELAAATADPRRLALARLHLAKAVPPAEALPLLDQAAEGLRTEEYNLAKIDLWRGRKLREAGRLTEAAQALDRVGAGHRERGEALVEQAELALALGETERAAEKLREAEELFRRHGLTALARSVADRPV</sequence>
<proteinExistence type="predicted"/>
<comment type="caution">
    <text evidence="1">The sequence shown here is derived from an EMBL/GenBank/DDBJ whole genome shotgun (WGS) entry which is preliminary data.</text>
</comment>
<name>A0ABP9Q7Q2_9PSEU</name>
<keyword evidence="2" id="KW-1185">Reference proteome</keyword>
<evidence type="ECO:0000313" key="2">
    <source>
        <dbReference type="Proteomes" id="UP001500192"/>
    </source>
</evidence>
<dbReference type="InterPro" id="IPR027417">
    <property type="entry name" value="P-loop_NTPase"/>
</dbReference>
<accession>A0ABP9Q7Q2</accession>
<dbReference type="Gene3D" id="3.40.50.300">
    <property type="entry name" value="P-loop containing nucleotide triphosphate hydrolases"/>
    <property type="match status" value="1"/>
</dbReference>
<dbReference type="EMBL" id="BAABIB010000045">
    <property type="protein sequence ID" value="GAA5158171.1"/>
    <property type="molecule type" value="Genomic_DNA"/>
</dbReference>
<dbReference type="SUPFAM" id="SSF48452">
    <property type="entry name" value="TPR-like"/>
    <property type="match status" value="1"/>
</dbReference>
<evidence type="ECO:0000313" key="1">
    <source>
        <dbReference type="EMBL" id="GAA5158171.1"/>
    </source>
</evidence>
<organism evidence="1 2">
    <name type="scientific">Amycolatopsis dongchuanensis</name>
    <dbReference type="NCBI Taxonomy" id="1070866"/>
    <lineage>
        <taxon>Bacteria</taxon>
        <taxon>Bacillati</taxon>
        <taxon>Actinomycetota</taxon>
        <taxon>Actinomycetes</taxon>
        <taxon>Pseudonocardiales</taxon>
        <taxon>Pseudonocardiaceae</taxon>
        <taxon>Amycolatopsis</taxon>
    </lineage>
</organism>
<protein>
    <recommendedName>
        <fullName evidence="3">NB-ARC domain-containing protein</fullName>
    </recommendedName>
</protein>